<evidence type="ECO:0000313" key="2">
    <source>
        <dbReference type="Proteomes" id="UP000078540"/>
    </source>
</evidence>
<dbReference type="AlphaFoldDB" id="A0A195B6S2"/>
<evidence type="ECO:0000313" key="1">
    <source>
        <dbReference type="EMBL" id="KYM80213.1"/>
    </source>
</evidence>
<reference evidence="1 2" key="1">
    <citation type="submission" date="2015-09" db="EMBL/GenBank/DDBJ databases">
        <title>Atta colombica WGS genome.</title>
        <authorList>
            <person name="Nygaard S."/>
            <person name="Hu H."/>
            <person name="Boomsma J."/>
            <person name="Zhang G."/>
        </authorList>
    </citation>
    <scope>NUCLEOTIDE SEQUENCE [LARGE SCALE GENOMIC DNA]</scope>
    <source>
        <strain evidence="1">Treedump-2</strain>
        <tissue evidence="1">Whole body</tissue>
    </source>
</reference>
<gene>
    <name evidence="1" type="ORF">ALC53_09307</name>
</gene>
<accession>A0A195B6S2</accession>
<dbReference type="EMBL" id="KQ976574">
    <property type="protein sequence ID" value="KYM80213.1"/>
    <property type="molecule type" value="Genomic_DNA"/>
</dbReference>
<dbReference type="Proteomes" id="UP000078540">
    <property type="component" value="Unassembled WGS sequence"/>
</dbReference>
<organism evidence="1 2">
    <name type="scientific">Atta colombica</name>
    <dbReference type="NCBI Taxonomy" id="520822"/>
    <lineage>
        <taxon>Eukaryota</taxon>
        <taxon>Metazoa</taxon>
        <taxon>Ecdysozoa</taxon>
        <taxon>Arthropoda</taxon>
        <taxon>Hexapoda</taxon>
        <taxon>Insecta</taxon>
        <taxon>Pterygota</taxon>
        <taxon>Neoptera</taxon>
        <taxon>Endopterygota</taxon>
        <taxon>Hymenoptera</taxon>
        <taxon>Apocrita</taxon>
        <taxon>Aculeata</taxon>
        <taxon>Formicoidea</taxon>
        <taxon>Formicidae</taxon>
        <taxon>Myrmicinae</taxon>
        <taxon>Atta</taxon>
    </lineage>
</organism>
<name>A0A195B6S2_9HYME</name>
<sequence length="161" mass="17289">MFPTFLIPSCLGFGLVGPRADGSLTLQLGKGSRGRVGGGAEEVEGGGRLIRHGARAQSPPLDIMCLPAARTHTHHFPRTYTLRACACTSVTVPATEMYPLCNRVLSELRYSSRSIVLVADVGTSRICSGSRLVHTRRGNRNDGSSFRTLCTAQEKIDGTPF</sequence>
<proteinExistence type="predicted"/>
<protein>
    <submittedName>
        <fullName evidence="1">Uncharacterized protein</fullName>
    </submittedName>
</protein>
<keyword evidence="2" id="KW-1185">Reference proteome</keyword>